<proteinExistence type="predicted"/>
<dbReference type="Gene3D" id="3.40.50.1000">
    <property type="entry name" value="HAD superfamily/HAD-like"/>
    <property type="match status" value="1"/>
</dbReference>
<dbReference type="AlphaFoldDB" id="A0A317VU59"/>
<dbReference type="InterPro" id="IPR027417">
    <property type="entry name" value="P-loop_NTPase"/>
</dbReference>
<evidence type="ECO:0000259" key="1">
    <source>
        <dbReference type="Pfam" id="PF14681"/>
    </source>
</evidence>
<dbReference type="GO" id="GO:0000287">
    <property type="term" value="F:magnesium ion binding"/>
    <property type="evidence" value="ECO:0007669"/>
    <property type="project" value="TreeGrafter"/>
</dbReference>
<accession>A0A317VU59</accession>
<organism evidence="2 3">
    <name type="scientific">Aspergillus heteromorphus CBS 117.55</name>
    <dbReference type="NCBI Taxonomy" id="1448321"/>
    <lineage>
        <taxon>Eukaryota</taxon>
        <taxon>Fungi</taxon>
        <taxon>Dikarya</taxon>
        <taxon>Ascomycota</taxon>
        <taxon>Pezizomycotina</taxon>
        <taxon>Eurotiomycetes</taxon>
        <taxon>Eurotiomycetidae</taxon>
        <taxon>Eurotiales</taxon>
        <taxon>Aspergillaceae</taxon>
        <taxon>Aspergillus</taxon>
        <taxon>Aspergillus subgen. Circumdati</taxon>
    </lineage>
</organism>
<dbReference type="GO" id="GO:0036424">
    <property type="term" value="F:L-phosphoserine phosphatase activity"/>
    <property type="evidence" value="ECO:0007669"/>
    <property type="project" value="TreeGrafter"/>
</dbReference>
<dbReference type="GO" id="GO:0005737">
    <property type="term" value="C:cytoplasm"/>
    <property type="evidence" value="ECO:0007669"/>
    <property type="project" value="TreeGrafter"/>
</dbReference>
<dbReference type="Gene3D" id="3.40.50.2020">
    <property type="match status" value="1"/>
</dbReference>
<dbReference type="PANTHER" id="PTHR43344">
    <property type="entry name" value="PHOSPHOSERINE PHOSPHATASE"/>
    <property type="match status" value="1"/>
</dbReference>
<gene>
    <name evidence="2" type="ORF">BO70DRAFT_430337</name>
</gene>
<dbReference type="InterPro" id="IPR050582">
    <property type="entry name" value="HAD-like_SerB"/>
</dbReference>
<dbReference type="SUPFAM" id="SSF52540">
    <property type="entry name" value="P-loop containing nucleoside triphosphate hydrolases"/>
    <property type="match status" value="1"/>
</dbReference>
<evidence type="ECO:0000313" key="3">
    <source>
        <dbReference type="Proteomes" id="UP000247233"/>
    </source>
</evidence>
<dbReference type="Pfam" id="PF14681">
    <property type="entry name" value="UPRTase"/>
    <property type="match status" value="1"/>
</dbReference>
<dbReference type="InterPro" id="IPR023214">
    <property type="entry name" value="HAD_sf"/>
</dbReference>
<dbReference type="EMBL" id="MSFL01000018">
    <property type="protein sequence ID" value="PWY77395.1"/>
    <property type="molecule type" value="Genomic_DNA"/>
</dbReference>
<dbReference type="Pfam" id="PF12710">
    <property type="entry name" value="HAD"/>
    <property type="match status" value="1"/>
</dbReference>
<reference evidence="2 3" key="1">
    <citation type="submission" date="2016-12" db="EMBL/GenBank/DDBJ databases">
        <title>The genomes of Aspergillus section Nigri reveals drivers in fungal speciation.</title>
        <authorList>
            <consortium name="DOE Joint Genome Institute"/>
            <person name="Vesth T.C."/>
            <person name="Nybo J."/>
            <person name="Theobald S."/>
            <person name="Brandl J."/>
            <person name="Frisvad J.C."/>
            <person name="Nielsen K.F."/>
            <person name="Lyhne E.K."/>
            <person name="Kogle M.E."/>
            <person name="Kuo A."/>
            <person name="Riley R."/>
            <person name="Clum A."/>
            <person name="Nolan M."/>
            <person name="Lipzen A."/>
            <person name="Salamov A."/>
            <person name="Henrissat B."/>
            <person name="Wiebenga A."/>
            <person name="De Vries R.P."/>
            <person name="Grigoriev I.V."/>
            <person name="Mortensen U.H."/>
            <person name="Andersen M.R."/>
            <person name="Baker S.E."/>
        </authorList>
    </citation>
    <scope>NUCLEOTIDE SEQUENCE [LARGE SCALE GENOMIC DNA]</scope>
    <source>
        <strain evidence="2 3">CBS 117.55</strain>
    </source>
</reference>
<dbReference type="GO" id="GO:0006564">
    <property type="term" value="P:L-serine biosynthetic process"/>
    <property type="evidence" value="ECO:0007669"/>
    <property type="project" value="TreeGrafter"/>
</dbReference>
<dbReference type="STRING" id="1448321.A0A317VU59"/>
<feature type="domain" description="Phosphoribosyltransferase" evidence="1">
    <location>
        <begin position="471"/>
        <end position="665"/>
    </location>
</feature>
<comment type="caution">
    <text evidence="2">The sequence shown here is derived from an EMBL/GenBank/DDBJ whole genome shotgun (WGS) entry which is preliminary data.</text>
</comment>
<dbReference type="VEuPathDB" id="FungiDB:BO70DRAFT_430337"/>
<protein>
    <recommendedName>
        <fullName evidence="1">Phosphoribosyltransferase domain-containing protein</fullName>
    </recommendedName>
</protein>
<dbReference type="OrthoDB" id="5416609at2759"/>
<dbReference type="GeneID" id="37070388"/>
<name>A0A317VU59_9EURO</name>
<dbReference type="Pfam" id="PF13207">
    <property type="entry name" value="AAA_17"/>
    <property type="match status" value="1"/>
</dbReference>
<dbReference type="Gene3D" id="3.40.50.300">
    <property type="entry name" value="P-loop containing nucleotide triphosphate hydrolases"/>
    <property type="match status" value="1"/>
</dbReference>
<keyword evidence="3" id="KW-1185">Reference proteome</keyword>
<dbReference type="SUPFAM" id="SSF56784">
    <property type="entry name" value="HAD-like"/>
    <property type="match status" value="1"/>
</dbReference>
<dbReference type="SUPFAM" id="SSF53271">
    <property type="entry name" value="PRTase-like"/>
    <property type="match status" value="1"/>
</dbReference>
<evidence type="ECO:0000313" key="2">
    <source>
        <dbReference type="EMBL" id="PWY77395.1"/>
    </source>
</evidence>
<sequence>MDPAEPKLDPTDQHPPAKSTVIGIYGIPGAGKSYLLKQLRERLGTQTFSFYEGSEAINTITPGGLSAFKEMSGRDKRYWRGQAIEYIAKGGSGGTAIVTGHFMLSDHASQQPASVMTTRDLKTYTHILYLDTPADVVYRRREDDAERDRPRIPIAQLGEWSYHEKGELRKLCLKHNIMFMVMPDSLPRIVLLLQDFQRHDEYHNQKVADECLVEAVSAGKAYPEHVLLFDADKTMAPVDTGLEFWKHYDGATKSWDTLVELFDSPLVYSYSGFKQATLLYEQATDDDRYDELCQRVASATKLYPEITSFFRRVVRCDHIRIVVVTCGLRLVWEKVLAREGLADAVKVIGGGRISDGYVVTPRVKGDLVERLKTDYHGQVWAFGDSSLDIEMLSKAHHAIVVVGDGYSRSRNMDAALQKAIEKGLQARQVLLPGTAPLRLNTTVLPVTRLDDPVLIETLVAVKFKLIHATGKSATKLLQTPMRNAAVQGPSLRKAHHQVGWYLAFEYLADLLGVEEYRIAHVQGQMTIGHRLANEERMLIIGLMRGGLSMALGVNNVFGHASLLLVSKPEEVHLDHLQGKTIVLLVDSVVNNGKTVAEFFTRVRGLKGDVRIVVVAGVVQAQAVGRDGPLPAIAQDGGLTVVALRLSINRYTGTRGTDTGNRLFNTMDLP</sequence>
<dbReference type="Proteomes" id="UP000247233">
    <property type="component" value="Unassembled WGS sequence"/>
</dbReference>
<dbReference type="InterPro" id="IPR036412">
    <property type="entry name" value="HAD-like_sf"/>
</dbReference>
<dbReference type="RefSeq" id="XP_025397968.1">
    <property type="nucleotide sequence ID" value="XM_025548151.1"/>
</dbReference>
<dbReference type="InterPro" id="IPR000836">
    <property type="entry name" value="PRTase_dom"/>
</dbReference>
<dbReference type="PANTHER" id="PTHR43344:SF20">
    <property type="entry name" value="URACIL PHOSPHORIBOSYLTRANSFERASE"/>
    <property type="match status" value="1"/>
</dbReference>
<dbReference type="InterPro" id="IPR029057">
    <property type="entry name" value="PRTase-like"/>
</dbReference>